<evidence type="ECO:0000259" key="3">
    <source>
        <dbReference type="Pfam" id="PF01408"/>
    </source>
</evidence>
<dbReference type="InterPro" id="IPR050984">
    <property type="entry name" value="Gfo/Idh/MocA_domain"/>
</dbReference>
<dbReference type="EMBL" id="QSTI01000001">
    <property type="protein sequence ID" value="RGM52868.1"/>
    <property type="molecule type" value="Genomic_DNA"/>
</dbReference>
<reference evidence="5 6" key="1">
    <citation type="submission" date="2018-08" db="EMBL/GenBank/DDBJ databases">
        <title>A genome reference for cultivated species of the human gut microbiota.</title>
        <authorList>
            <person name="Zou Y."/>
            <person name="Xue W."/>
            <person name="Luo G."/>
        </authorList>
    </citation>
    <scope>NUCLEOTIDE SEQUENCE [LARGE SCALE GENOMIC DNA]</scope>
    <source>
        <strain evidence="5 6">OM08-12AT</strain>
    </source>
</reference>
<evidence type="ECO:0000313" key="5">
    <source>
        <dbReference type="EMBL" id="RGM52868.1"/>
    </source>
</evidence>
<dbReference type="AlphaFoldDB" id="A0A3E4XEG8"/>
<dbReference type="GO" id="GO:0016491">
    <property type="term" value="F:oxidoreductase activity"/>
    <property type="evidence" value="ECO:0007669"/>
    <property type="project" value="UniProtKB-KW"/>
</dbReference>
<dbReference type="RefSeq" id="WP_117714245.1">
    <property type="nucleotide sequence ID" value="NZ_QSTI01000001.1"/>
</dbReference>
<dbReference type="SUPFAM" id="SSF52374">
    <property type="entry name" value="Nucleotidylyl transferase"/>
    <property type="match status" value="1"/>
</dbReference>
<keyword evidence="2" id="KW-0560">Oxidoreductase</keyword>
<comment type="similarity">
    <text evidence="1">Belongs to the Gfo/Idh/MocA family.</text>
</comment>
<dbReference type="Pfam" id="PF01408">
    <property type="entry name" value="GFO_IDH_MocA"/>
    <property type="match status" value="1"/>
</dbReference>
<feature type="domain" description="Gfo/Idh/MocA-like oxidoreductase N-terminal" evidence="3">
    <location>
        <begin position="133"/>
        <end position="244"/>
    </location>
</feature>
<dbReference type="PANTHER" id="PTHR22604:SF105">
    <property type="entry name" value="TRANS-1,2-DIHYDROBENZENE-1,2-DIOL DEHYDROGENASE"/>
    <property type="match status" value="1"/>
</dbReference>
<feature type="domain" description="Cytidyltransferase-like" evidence="4">
    <location>
        <begin position="5"/>
        <end position="125"/>
    </location>
</feature>
<dbReference type="NCBIfam" id="TIGR00125">
    <property type="entry name" value="cyt_tran_rel"/>
    <property type="match status" value="1"/>
</dbReference>
<dbReference type="InterPro" id="IPR014729">
    <property type="entry name" value="Rossmann-like_a/b/a_fold"/>
</dbReference>
<dbReference type="GO" id="GO:0016779">
    <property type="term" value="F:nucleotidyltransferase activity"/>
    <property type="evidence" value="ECO:0007669"/>
    <property type="project" value="UniProtKB-KW"/>
</dbReference>
<dbReference type="Gene3D" id="3.40.50.720">
    <property type="entry name" value="NAD(P)-binding Rossmann-like Domain"/>
    <property type="match status" value="1"/>
</dbReference>
<dbReference type="SUPFAM" id="SSF55347">
    <property type="entry name" value="Glyceraldehyde-3-phosphate dehydrogenase-like, C-terminal domain"/>
    <property type="match status" value="1"/>
</dbReference>
<evidence type="ECO:0000256" key="1">
    <source>
        <dbReference type="ARBA" id="ARBA00010928"/>
    </source>
</evidence>
<dbReference type="Proteomes" id="UP000260717">
    <property type="component" value="Unassembled WGS sequence"/>
</dbReference>
<dbReference type="Gene3D" id="3.30.360.10">
    <property type="entry name" value="Dihydrodipicolinate Reductase, domain 2"/>
    <property type="match status" value="1"/>
</dbReference>
<keyword evidence="5" id="KW-0548">Nucleotidyltransferase</keyword>
<accession>A0A3E4XEG8</accession>
<dbReference type="Pfam" id="PF01467">
    <property type="entry name" value="CTP_transf_like"/>
    <property type="match status" value="1"/>
</dbReference>
<dbReference type="PANTHER" id="PTHR22604">
    <property type="entry name" value="OXIDOREDUCTASES"/>
    <property type="match status" value="1"/>
</dbReference>
<comment type="caution">
    <text evidence="5">The sequence shown here is derived from an EMBL/GenBank/DDBJ whole genome shotgun (WGS) entry which is preliminary data.</text>
</comment>
<evidence type="ECO:0000256" key="2">
    <source>
        <dbReference type="ARBA" id="ARBA00023002"/>
    </source>
</evidence>
<dbReference type="GO" id="GO:0000166">
    <property type="term" value="F:nucleotide binding"/>
    <property type="evidence" value="ECO:0007669"/>
    <property type="project" value="InterPro"/>
</dbReference>
<sequence length="447" mass="51446">MVKVITYGTFDFLHFGHIRLLERAKQLGDYLVVGITADDFDKNRGKINVHQSLSERIEAVRKLGIADEIIVEEYEGQKIDDIRRLNIDVFTVGSDWRGYFDYLEDYCKVVYLDRTKGISSTEIRQEKRSISLGLVGNSKYLNKVINEAAFVNGLKITAICTDLKDKLDLRENNDYYITDNYNDVLEKVDAVYIHSHPDIHYEQVKQALKKGVHVLCESPIALNKNQCKELLTIANDNNLILTEGLRTAYSTAYERLLLLVKTGKIGKVVSIDATCTSLKNFNPNDNNDLKYIWNSMTAWAPTALLPVFQILGTKYRDYKIVSHILNDKFKFDDFSQISFVYPEAVANVKVGIGVKSEGELLISGTRGYVYVPAPWWKTDYFELRYENPLNNKRYFYQLDGEGIRYELVTFLRAIEENKNSLEIENNVTMEISDIMNSFYNKINLITI</sequence>
<dbReference type="InterPro" id="IPR000683">
    <property type="entry name" value="Gfo/Idh/MocA-like_OxRdtase_N"/>
</dbReference>
<gene>
    <name evidence="5" type="ORF">DXC13_01285</name>
</gene>
<dbReference type="Gene3D" id="3.40.50.620">
    <property type="entry name" value="HUPs"/>
    <property type="match status" value="1"/>
</dbReference>
<evidence type="ECO:0000313" key="6">
    <source>
        <dbReference type="Proteomes" id="UP000260717"/>
    </source>
</evidence>
<evidence type="ECO:0000259" key="4">
    <source>
        <dbReference type="Pfam" id="PF01467"/>
    </source>
</evidence>
<proteinExistence type="inferred from homology"/>
<dbReference type="SUPFAM" id="SSF51735">
    <property type="entry name" value="NAD(P)-binding Rossmann-fold domains"/>
    <property type="match status" value="1"/>
</dbReference>
<protein>
    <submittedName>
        <fullName evidence="5">Glycerol-3-phosphate cytidylyltransferase</fullName>
    </submittedName>
</protein>
<organism evidence="5 6">
    <name type="scientific">Agathobacter rectalis</name>
    <dbReference type="NCBI Taxonomy" id="39491"/>
    <lineage>
        <taxon>Bacteria</taxon>
        <taxon>Bacillati</taxon>
        <taxon>Bacillota</taxon>
        <taxon>Clostridia</taxon>
        <taxon>Lachnospirales</taxon>
        <taxon>Lachnospiraceae</taxon>
        <taxon>Agathobacter</taxon>
    </lineage>
</organism>
<dbReference type="InterPro" id="IPR004821">
    <property type="entry name" value="Cyt_trans-like"/>
</dbReference>
<keyword evidence="5" id="KW-0808">Transferase</keyword>
<dbReference type="InterPro" id="IPR036291">
    <property type="entry name" value="NAD(P)-bd_dom_sf"/>
</dbReference>
<name>A0A3E4XEG8_9FIRM</name>